<organism evidence="1 2">
    <name type="scientific">candidate division WOR-3 bacterium</name>
    <dbReference type="NCBI Taxonomy" id="2052148"/>
    <lineage>
        <taxon>Bacteria</taxon>
        <taxon>Bacteria division WOR-3</taxon>
    </lineage>
</organism>
<accession>A0A9D5KCP0</accession>
<gene>
    <name evidence="1" type="ORF">GF359_10675</name>
</gene>
<evidence type="ECO:0000313" key="2">
    <source>
        <dbReference type="Proteomes" id="UP000630660"/>
    </source>
</evidence>
<name>A0A9D5KCP0_UNCW3</name>
<comment type="caution">
    <text evidence="1">The sequence shown here is derived from an EMBL/GenBank/DDBJ whole genome shotgun (WGS) entry which is preliminary data.</text>
</comment>
<dbReference type="AlphaFoldDB" id="A0A9D5KCP0"/>
<dbReference type="EMBL" id="WJKJ01000351">
    <property type="protein sequence ID" value="MBD3365665.1"/>
    <property type="molecule type" value="Genomic_DNA"/>
</dbReference>
<protein>
    <submittedName>
        <fullName evidence="1">Uncharacterized protein</fullName>
    </submittedName>
</protein>
<proteinExistence type="predicted"/>
<evidence type="ECO:0000313" key="1">
    <source>
        <dbReference type="EMBL" id="MBD3365665.1"/>
    </source>
</evidence>
<reference evidence="1" key="1">
    <citation type="submission" date="2019-11" db="EMBL/GenBank/DDBJ databases">
        <title>Microbial mats filling the niche in hypersaline microbial mats.</title>
        <authorList>
            <person name="Wong H.L."/>
            <person name="Macleod F.I."/>
            <person name="White R.A. III"/>
            <person name="Burns B.P."/>
        </authorList>
    </citation>
    <scope>NUCLEOTIDE SEQUENCE</scope>
    <source>
        <strain evidence="1">Bin_327</strain>
    </source>
</reference>
<sequence length="141" mass="16271">MIRFDLRSQQNGIPGEELGSYNWRDYIWRSYEDAWIGRITFAKYAEGGYLLCMPDPSDPSITHILRLDYMGEPVEPSTLEDGVIKNVKKFDKLPSSAKPHVAFDITNKPTYKGIVRNSAQILFWGRDEEGNLHAYRVVRKC</sequence>
<dbReference type="Proteomes" id="UP000630660">
    <property type="component" value="Unassembled WGS sequence"/>
</dbReference>